<evidence type="ECO:0000313" key="2">
    <source>
        <dbReference type="EMBL" id="HIY20723.1"/>
    </source>
</evidence>
<dbReference type="PANTHER" id="PTHR13754:SF18">
    <property type="entry name" value="7,8-DIHYDROPTERIN-6-METHYL-4-(BETA-D-RIBOFURANOSYL)-AMINOBENZENE-5'-PHOSPHATE SYNTHASE"/>
    <property type="match status" value="1"/>
</dbReference>
<name>A0A9D1Y752_9FIRM</name>
<dbReference type="InterPro" id="IPR052926">
    <property type="entry name" value="Metallo-beta-lactamase_dom"/>
</dbReference>
<organism evidence="2 3">
    <name type="scientific">Candidatus Flavonifractor merdigallinarum</name>
    <dbReference type="NCBI Taxonomy" id="2838589"/>
    <lineage>
        <taxon>Bacteria</taxon>
        <taxon>Bacillati</taxon>
        <taxon>Bacillota</taxon>
        <taxon>Clostridia</taxon>
        <taxon>Eubacteriales</taxon>
        <taxon>Oscillospiraceae</taxon>
        <taxon>Flavonifractor</taxon>
    </lineage>
</organism>
<proteinExistence type="predicted"/>
<reference evidence="2" key="2">
    <citation type="submission" date="2021-04" db="EMBL/GenBank/DDBJ databases">
        <authorList>
            <person name="Gilroy R."/>
        </authorList>
    </citation>
    <scope>NUCLEOTIDE SEQUENCE</scope>
    <source>
        <strain evidence="2">ChiBcec16_6824</strain>
    </source>
</reference>
<accession>A0A9D1Y752</accession>
<dbReference type="CDD" id="cd07713">
    <property type="entry name" value="DHPS-like_MBL-fold"/>
    <property type="match status" value="1"/>
</dbReference>
<comment type="caution">
    <text evidence="2">The sequence shown here is derived from an EMBL/GenBank/DDBJ whole genome shotgun (WGS) entry which is preliminary data.</text>
</comment>
<gene>
    <name evidence="2" type="ORF">H9841_02325</name>
</gene>
<feature type="domain" description="Metallo-beta-lactamase" evidence="1">
    <location>
        <begin position="21"/>
        <end position="245"/>
    </location>
</feature>
<evidence type="ECO:0000259" key="1">
    <source>
        <dbReference type="SMART" id="SM00849"/>
    </source>
</evidence>
<sequence>MKITILTDNEVPIGQPCQGEPAFSALVEGERKILFDAGQSGLFLRNAQHLGLTLEDVDTVVISHGHDDHIGGLYYLMEHFKLRGITRRPTLVLHPWALAHRVLDGAATGNVLTRAALETYFDLVVTDQPYSLGKDLYFLGEIPRLCPFEYAPNRAMVLREEGWVQDTLPDDTALAYRSPEGVVVLTGCAHAGVCNTIQQAQAVTGEEHIRDVVGGFHLLRPAAERMEKTLDFVQSVGVEEMHPCHCTSFPAKAALSGVCQVSAVGCGSVLEYH</sequence>
<dbReference type="PANTHER" id="PTHR13754">
    <property type="entry name" value="METALLO-BETA-LACTAMASE SUPERFAMILY PROTEIN"/>
    <property type="match status" value="1"/>
</dbReference>
<dbReference type="InterPro" id="IPR036866">
    <property type="entry name" value="RibonucZ/Hydroxyglut_hydro"/>
</dbReference>
<evidence type="ECO:0000313" key="3">
    <source>
        <dbReference type="Proteomes" id="UP000823868"/>
    </source>
</evidence>
<dbReference type="SUPFAM" id="SSF56281">
    <property type="entry name" value="Metallo-hydrolase/oxidoreductase"/>
    <property type="match status" value="1"/>
</dbReference>
<dbReference type="Pfam" id="PF00753">
    <property type="entry name" value="Lactamase_B"/>
    <property type="match status" value="1"/>
</dbReference>
<dbReference type="InterPro" id="IPR041712">
    <property type="entry name" value="DHPS-like_MBL-fold"/>
</dbReference>
<dbReference type="EMBL" id="DXDX01000045">
    <property type="protein sequence ID" value="HIY20723.1"/>
    <property type="molecule type" value="Genomic_DNA"/>
</dbReference>
<dbReference type="SMART" id="SM00849">
    <property type="entry name" value="Lactamase_B"/>
    <property type="match status" value="1"/>
</dbReference>
<dbReference type="GO" id="GO:0016740">
    <property type="term" value="F:transferase activity"/>
    <property type="evidence" value="ECO:0007669"/>
    <property type="project" value="TreeGrafter"/>
</dbReference>
<dbReference type="Gene3D" id="3.60.15.10">
    <property type="entry name" value="Ribonuclease Z/Hydroxyacylglutathione hydrolase-like"/>
    <property type="match status" value="1"/>
</dbReference>
<dbReference type="InterPro" id="IPR001279">
    <property type="entry name" value="Metallo-B-lactamas"/>
</dbReference>
<dbReference type="AlphaFoldDB" id="A0A9D1Y752"/>
<protein>
    <submittedName>
        <fullName evidence="2">MBL fold metallo-hydrolase</fullName>
    </submittedName>
</protein>
<reference evidence="2" key="1">
    <citation type="journal article" date="2021" name="PeerJ">
        <title>Extensive microbial diversity within the chicken gut microbiome revealed by metagenomics and culture.</title>
        <authorList>
            <person name="Gilroy R."/>
            <person name="Ravi A."/>
            <person name="Getino M."/>
            <person name="Pursley I."/>
            <person name="Horton D.L."/>
            <person name="Alikhan N.F."/>
            <person name="Baker D."/>
            <person name="Gharbi K."/>
            <person name="Hall N."/>
            <person name="Watson M."/>
            <person name="Adriaenssens E.M."/>
            <person name="Foster-Nyarko E."/>
            <person name="Jarju S."/>
            <person name="Secka A."/>
            <person name="Antonio M."/>
            <person name="Oren A."/>
            <person name="Chaudhuri R.R."/>
            <person name="La Ragione R."/>
            <person name="Hildebrand F."/>
            <person name="Pallen M.J."/>
        </authorList>
    </citation>
    <scope>NUCLEOTIDE SEQUENCE</scope>
    <source>
        <strain evidence="2">ChiBcec16_6824</strain>
    </source>
</reference>
<dbReference type="Proteomes" id="UP000823868">
    <property type="component" value="Unassembled WGS sequence"/>
</dbReference>